<dbReference type="PANTHER" id="PTHR35803:SF1">
    <property type="entry name" value="GLUCAN 1,4-ALPHA-GLUCOSIDASE SUSB"/>
    <property type="match status" value="1"/>
</dbReference>
<protein>
    <submittedName>
        <fullName evidence="8">Retaining alpha-galactosidase</fullName>
        <ecNumber evidence="8">3.2.1.22</ecNumber>
    </submittedName>
</protein>
<dbReference type="InterPro" id="IPR019563">
    <property type="entry name" value="GH97_catalytic"/>
</dbReference>
<feature type="chain" id="PRO_5006048098" evidence="4">
    <location>
        <begin position="26"/>
        <end position="675"/>
    </location>
</feature>
<evidence type="ECO:0000256" key="1">
    <source>
        <dbReference type="ARBA" id="ARBA00001913"/>
    </source>
</evidence>
<keyword evidence="4" id="KW-0732">Signal</keyword>
<dbReference type="InterPro" id="IPR013785">
    <property type="entry name" value="Aldolase_TIM"/>
</dbReference>
<feature type="signal peptide" evidence="4">
    <location>
        <begin position="1"/>
        <end position="25"/>
    </location>
</feature>
<dbReference type="Gene3D" id="3.20.20.70">
    <property type="entry name" value="Aldolase class I"/>
    <property type="match status" value="1"/>
</dbReference>
<accession>A0A0P0GU16</accession>
<evidence type="ECO:0000259" key="7">
    <source>
        <dbReference type="Pfam" id="PF14509"/>
    </source>
</evidence>
<keyword evidence="3" id="KW-0106">Calcium</keyword>
<evidence type="ECO:0000259" key="5">
    <source>
        <dbReference type="Pfam" id="PF10566"/>
    </source>
</evidence>
<dbReference type="Pfam" id="PF14509">
    <property type="entry name" value="GH97_C"/>
    <property type="match status" value="1"/>
</dbReference>
<dbReference type="Proteomes" id="UP000061809">
    <property type="component" value="Chromosome"/>
</dbReference>
<dbReference type="InterPro" id="IPR017853">
    <property type="entry name" value="GH"/>
</dbReference>
<feature type="domain" description="Glycosyl-hydrolase 97 catalytic" evidence="5">
    <location>
        <begin position="294"/>
        <end position="465"/>
    </location>
</feature>
<feature type="domain" description="Glycosyl-hydrolase 97 N-terminal" evidence="6">
    <location>
        <begin position="30"/>
        <end position="276"/>
    </location>
</feature>
<organism evidence="8 9">
    <name type="scientific">Bacteroides cellulosilyticus</name>
    <dbReference type="NCBI Taxonomy" id="246787"/>
    <lineage>
        <taxon>Bacteria</taxon>
        <taxon>Pseudomonadati</taxon>
        <taxon>Bacteroidota</taxon>
        <taxon>Bacteroidia</taxon>
        <taxon>Bacteroidales</taxon>
        <taxon>Bacteroidaceae</taxon>
        <taxon>Bacteroides</taxon>
    </lineage>
</organism>
<dbReference type="PATRIC" id="fig|246787.4.peg.4644"/>
<evidence type="ECO:0000256" key="4">
    <source>
        <dbReference type="SAM" id="SignalP"/>
    </source>
</evidence>
<dbReference type="GO" id="GO:0004557">
    <property type="term" value="F:alpha-galactosidase activity"/>
    <property type="evidence" value="ECO:0007669"/>
    <property type="project" value="UniProtKB-EC"/>
</dbReference>
<dbReference type="InterPro" id="IPR052720">
    <property type="entry name" value="Glycosyl_hydrolase_97"/>
</dbReference>
<evidence type="ECO:0000313" key="8">
    <source>
        <dbReference type="EMBL" id="ALJ61709.1"/>
    </source>
</evidence>
<dbReference type="PANTHER" id="PTHR35803">
    <property type="entry name" value="GLUCAN 1,4-ALPHA-GLUCOSIDASE SUSB-RELATED"/>
    <property type="match status" value="1"/>
</dbReference>
<dbReference type="EC" id="3.2.1.22" evidence="8"/>
<dbReference type="Gene3D" id="2.70.98.10">
    <property type="match status" value="1"/>
</dbReference>
<dbReference type="AlphaFoldDB" id="A0A0P0GU16"/>
<dbReference type="RefSeq" id="WP_029428624.1">
    <property type="nucleotide sequence ID" value="NZ_CP012801.1"/>
</dbReference>
<dbReference type="InterPro" id="IPR029483">
    <property type="entry name" value="GH97_C"/>
</dbReference>
<reference evidence="8 9" key="1">
    <citation type="journal article" date="2015" name="Science">
        <title>Genetic determinants of in vivo fitness and diet responsiveness in multiple human gut Bacteroides.</title>
        <authorList>
            <person name="Wu M."/>
            <person name="McNulty N.P."/>
            <person name="Rodionov D.A."/>
            <person name="Khoroshkin M.S."/>
            <person name="Griffin N.W."/>
            <person name="Cheng J."/>
            <person name="Latreille P."/>
            <person name="Kerstetter R.A."/>
            <person name="Terrapon N."/>
            <person name="Henrissat B."/>
            <person name="Osterman A.L."/>
            <person name="Gordon J.I."/>
        </authorList>
    </citation>
    <scope>NUCLEOTIDE SEQUENCE [LARGE SCALE GENOMIC DNA]</scope>
    <source>
        <strain evidence="8 9">WH2</strain>
    </source>
</reference>
<comment type="subunit">
    <text evidence="2">Monomer.</text>
</comment>
<dbReference type="Pfam" id="PF14508">
    <property type="entry name" value="GH97_N"/>
    <property type="match status" value="1"/>
</dbReference>
<dbReference type="SUPFAM" id="SSF51445">
    <property type="entry name" value="(Trans)glycosidases"/>
    <property type="match status" value="1"/>
</dbReference>
<proteinExistence type="predicted"/>
<dbReference type="KEGG" id="bcel:BcellWH2_04493"/>
<dbReference type="InterPro" id="IPR014718">
    <property type="entry name" value="GH-type_carb-bd"/>
</dbReference>
<feature type="domain" description="Glycosyl-hydrolase 97 C-terminal oligomerisation" evidence="7">
    <location>
        <begin position="560"/>
        <end position="661"/>
    </location>
</feature>
<sequence length="675" mass="76566">MKRLPNYPLLWVSFIVFLCTGCNPASQLSVSSPDGNLCLHVETENGKLYYELSRNGKPILDKSRLGFILKEDTLAGHLEITEALHHSFSGTWEQIWGEDRIVENNYHEMTIRVQKTSTPKRKFNVVFRLFNDGFGFRYEFPEQEALKDFVIMDELTEFALTGDHKAWSIPYEAHFYEALYEASPVSKLGWVSTPLTMETNDGLFLSIHEANLTDYAAMNLIPKEGSMTLKANLTPWSTGEKVFMKAPGVTPWRTMIVAESAGDLLLSRLMLNLNEPCRIQDTSWIQPGRYIGIWWTYHMHKHTWHTGPRHGATTANALRHIDFAARHGFQGVLIEGWNKGWDTYHFNFTEPYPDFDLKQITDYAASKGVTLIGHHETDGWVSDYENQIEAAFNLYKDHGVQIVKTGYVGKLLDGKERHSSQFGVRHYRKVIELAADKHIMIDNHEPVMPTGLQRTFPNLMTQEGVRGQEWDAWDKDGGNPPVHTTIIPFTRGLAGPMDFTPGTFRFENPVLPQTRVQTTLAKQLALSVVLYSPLQMASDEIENYERNPEPFSFITTCPTTWEQTIVPEAKIGEYVTIARKERGSSGRWFIGSITNEQPREMQLPLSFLDKGKRYKAVIYRDGDKADYRTNPYPVIIEEQEVTGESTLQIAQAPGGGTGIILTVLSSSGATSDIQK</sequence>
<evidence type="ECO:0000259" key="6">
    <source>
        <dbReference type="Pfam" id="PF14508"/>
    </source>
</evidence>
<evidence type="ECO:0000256" key="3">
    <source>
        <dbReference type="ARBA" id="ARBA00022837"/>
    </source>
</evidence>
<gene>
    <name evidence="8" type="ORF">BcellWH2_04493</name>
</gene>
<evidence type="ECO:0000313" key="9">
    <source>
        <dbReference type="Proteomes" id="UP000061809"/>
    </source>
</evidence>
<evidence type="ECO:0000256" key="2">
    <source>
        <dbReference type="ARBA" id="ARBA00011245"/>
    </source>
</evidence>
<keyword evidence="8" id="KW-0326">Glycosidase</keyword>
<dbReference type="GO" id="GO:0030246">
    <property type="term" value="F:carbohydrate binding"/>
    <property type="evidence" value="ECO:0007669"/>
    <property type="project" value="InterPro"/>
</dbReference>
<name>A0A0P0GU16_9BACE</name>
<comment type="cofactor">
    <cofactor evidence="1">
        <name>Ca(2+)</name>
        <dbReference type="ChEBI" id="CHEBI:29108"/>
    </cofactor>
</comment>
<dbReference type="Pfam" id="PF10566">
    <property type="entry name" value="Glyco_hydro_97"/>
    <property type="match status" value="1"/>
</dbReference>
<dbReference type="InterPro" id="IPR029486">
    <property type="entry name" value="GH97_N"/>
</dbReference>
<dbReference type="EMBL" id="CP012801">
    <property type="protein sequence ID" value="ALJ61709.1"/>
    <property type="molecule type" value="Genomic_DNA"/>
</dbReference>
<keyword evidence="8" id="KW-0378">Hydrolase</keyword>